<dbReference type="EMBL" id="JADILW010000035">
    <property type="protein sequence ID" value="MBO8479926.1"/>
    <property type="molecule type" value="Genomic_DNA"/>
</dbReference>
<keyword evidence="1" id="KW-0378">Hydrolase</keyword>
<evidence type="ECO:0000313" key="2">
    <source>
        <dbReference type="Proteomes" id="UP000823769"/>
    </source>
</evidence>
<dbReference type="AlphaFoldDB" id="A0A9D9NNG1"/>
<comment type="caution">
    <text evidence="1">The sequence shown here is derived from an EMBL/GenBank/DDBJ whole genome shotgun (WGS) entry which is preliminary data.</text>
</comment>
<evidence type="ECO:0000313" key="1">
    <source>
        <dbReference type="EMBL" id="MBO8479926.1"/>
    </source>
</evidence>
<accession>A0A9D9NNG1</accession>
<sequence>MTLIAALAVFCLGASGAERPDSLRGTHYIGADISPAWLLPTNSFFRGDRYRDPMSSHFSMHLKYGYRFSPASRLGRLHPHAVQGMGVSWNTFGNAYEVGRPVAIYVFQTSRLAGLGERLSLDYEWNFGASFGWKKYDPQHNPDNTVVGSSVNAYINLGLLLNWQFAQHWNLRAGVGMTHFSNGNTSLPNAGVNSVGLRIGASRSFGEAAVEPVRRMASTDVGPQRRVNWDVTVFGAWRKKYRKVEDKAQIAPGSFAVAGMNVNPLYRVSSWFKAGLSLDARFDESANIWDHMADGNEETGGDLRFHRPPFREQFSLGLSARAEFTMPIFSINVGIGKNFICQGADTDKFYQDIALKTALSRRLFLYVGYQLYNFSKPDHLMLGIGVRL</sequence>
<protein>
    <submittedName>
        <fullName evidence="1">Acyloxyacyl hydrolase</fullName>
    </submittedName>
</protein>
<dbReference type="Proteomes" id="UP000823769">
    <property type="component" value="Unassembled WGS sequence"/>
</dbReference>
<reference evidence="1" key="2">
    <citation type="journal article" date="2021" name="PeerJ">
        <title>Extensive microbial diversity within the chicken gut microbiome revealed by metagenomics and culture.</title>
        <authorList>
            <person name="Gilroy R."/>
            <person name="Ravi A."/>
            <person name="Getino M."/>
            <person name="Pursley I."/>
            <person name="Horton D.L."/>
            <person name="Alikhan N.F."/>
            <person name="Baker D."/>
            <person name="Gharbi K."/>
            <person name="Hall N."/>
            <person name="Watson M."/>
            <person name="Adriaenssens E.M."/>
            <person name="Foster-Nyarko E."/>
            <person name="Jarju S."/>
            <person name="Secka A."/>
            <person name="Antonio M."/>
            <person name="Oren A."/>
            <person name="Chaudhuri R.R."/>
            <person name="La Ragione R."/>
            <person name="Hildebrand F."/>
            <person name="Pallen M.J."/>
        </authorList>
    </citation>
    <scope>NUCLEOTIDE SEQUENCE</scope>
    <source>
        <strain evidence="1">B3-1481</strain>
    </source>
</reference>
<name>A0A9D9NNG1_9BACT</name>
<dbReference type="Pfam" id="PF09411">
    <property type="entry name" value="PagL"/>
    <property type="match status" value="1"/>
</dbReference>
<reference evidence="1" key="1">
    <citation type="submission" date="2020-10" db="EMBL/GenBank/DDBJ databases">
        <authorList>
            <person name="Gilroy R."/>
        </authorList>
    </citation>
    <scope>NUCLEOTIDE SEQUENCE</scope>
    <source>
        <strain evidence="1">B3-1481</strain>
    </source>
</reference>
<gene>
    <name evidence="1" type="ORF">IAB76_02295</name>
</gene>
<organism evidence="1 2">
    <name type="scientific">Candidatus Cryptobacteroides avistercoris</name>
    <dbReference type="NCBI Taxonomy" id="2840758"/>
    <lineage>
        <taxon>Bacteria</taxon>
        <taxon>Pseudomonadati</taxon>
        <taxon>Bacteroidota</taxon>
        <taxon>Bacteroidia</taxon>
        <taxon>Bacteroidales</taxon>
        <taxon>Candidatus Cryptobacteroides</taxon>
    </lineage>
</organism>
<dbReference type="InterPro" id="IPR018550">
    <property type="entry name" value="Lipid-A_deacylase-rel"/>
</dbReference>
<dbReference type="GO" id="GO:0016787">
    <property type="term" value="F:hydrolase activity"/>
    <property type="evidence" value="ECO:0007669"/>
    <property type="project" value="UniProtKB-KW"/>
</dbReference>
<dbReference type="Gene3D" id="2.40.160.20">
    <property type="match status" value="1"/>
</dbReference>
<proteinExistence type="predicted"/>